<comment type="caution">
    <text evidence="1">The sequence shown here is derived from an EMBL/GenBank/DDBJ whole genome shotgun (WGS) entry which is preliminary data.</text>
</comment>
<dbReference type="AlphaFoldDB" id="A0A8S3JGF2"/>
<feature type="non-terminal residue" evidence="1">
    <location>
        <position position="1"/>
    </location>
</feature>
<dbReference type="Proteomes" id="UP000681720">
    <property type="component" value="Unassembled WGS sequence"/>
</dbReference>
<reference evidence="1" key="1">
    <citation type="submission" date="2021-02" db="EMBL/GenBank/DDBJ databases">
        <authorList>
            <person name="Nowell W R."/>
        </authorList>
    </citation>
    <scope>NUCLEOTIDE SEQUENCE</scope>
</reference>
<evidence type="ECO:0000313" key="2">
    <source>
        <dbReference type="Proteomes" id="UP000681720"/>
    </source>
</evidence>
<feature type="non-terminal residue" evidence="1">
    <location>
        <position position="69"/>
    </location>
</feature>
<dbReference type="EMBL" id="CAJOBJ010359663">
    <property type="protein sequence ID" value="CAF5217145.1"/>
    <property type="molecule type" value="Genomic_DNA"/>
</dbReference>
<organism evidence="1 2">
    <name type="scientific">Rotaria magnacalcarata</name>
    <dbReference type="NCBI Taxonomy" id="392030"/>
    <lineage>
        <taxon>Eukaryota</taxon>
        <taxon>Metazoa</taxon>
        <taxon>Spiralia</taxon>
        <taxon>Gnathifera</taxon>
        <taxon>Rotifera</taxon>
        <taxon>Eurotatoria</taxon>
        <taxon>Bdelloidea</taxon>
        <taxon>Philodinida</taxon>
        <taxon>Philodinidae</taxon>
        <taxon>Rotaria</taxon>
    </lineage>
</organism>
<accession>A0A8S3JGF2</accession>
<name>A0A8S3JGF2_9BILA</name>
<evidence type="ECO:0000313" key="1">
    <source>
        <dbReference type="EMBL" id="CAF5217145.1"/>
    </source>
</evidence>
<gene>
    <name evidence="1" type="ORF">GIL414_LOCUS82268</name>
</gene>
<proteinExistence type="predicted"/>
<protein>
    <submittedName>
        <fullName evidence="1">Uncharacterized protein</fullName>
    </submittedName>
</protein>
<sequence length="69" mass="7701">DLYKQLGQDDAIAFSNSLAVSDYLRIEQAGVQNRDKYRFGSVLMAKVYIGSSIVTPVKELPFPEYTADP</sequence>